<organism evidence="2 3">
    <name type="scientific">Geobacillus icigianus</name>
    <dbReference type="NCBI Taxonomy" id="1430331"/>
    <lineage>
        <taxon>Bacteria</taxon>
        <taxon>Bacillati</taxon>
        <taxon>Bacillota</taxon>
        <taxon>Bacilli</taxon>
        <taxon>Bacillales</taxon>
        <taxon>Anoxybacillaceae</taxon>
        <taxon>Geobacillus</taxon>
    </lineage>
</organism>
<name>A0ABU6BJK1_9BACL</name>
<gene>
    <name evidence="2" type="ORF">EP10_003014</name>
</gene>
<proteinExistence type="predicted"/>
<dbReference type="Proteomes" id="UP000029267">
    <property type="component" value="Unassembled WGS sequence"/>
</dbReference>
<protein>
    <submittedName>
        <fullName evidence="2">Uncharacterized protein</fullName>
    </submittedName>
</protein>
<evidence type="ECO:0000256" key="1">
    <source>
        <dbReference type="SAM" id="MobiDB-lite"/>
    </source>
</evidence>
<evidence type="ECO:0000313" key="2">
    <source>
        <dbReference type="EMBL" id="MEB3752142.1"/>
    </source>
</evidence>
<evidence type="ECO:0000313" key="3">
    <source>
        <dbReference type="Proteomes" id="UP000029267"/>
    </source>
</evidence>
<sequence length="99" mass="11121">MFTKLSKSLTKTAVFPSHGRLRGKRETFNILEEGDFILDRALQCHFRTGINCWFSGVLHRQKGVKSGSVVMERAPNVWKRRPSGHVGGQTEFSARSGDS</sequence>
<accession>A0ABU6BJK1</accession>
<keyword evidence="3" id="KW-1185">Reference proteome</keyword>
<dbReference type="EMBL" id="JPYA02000004">
    <property type="protein sequence ID" value="MEB3752142.1"/>
    <property type="molecule type" value="Genomic_DNA"/>
</dbReference>
<feature type="region of interest" description="Disordered" evidence="1">
    <location>
        <begin position="79"/>
        <end position="99"/>
    </location>
</feature>
<reference evidence="2 3" key="1">
    <citation type="journal article" date="2014" name="Genome Announc.">
        <title>Draft Genome Sequence of Geobacillus icigianus Strain G1w1T Isolated from Hot Springs in the Valley of Geysers, Kamchatka (Russian Federation).</title>
        <authorList>
            <person name="Bryanskaya A.V."/>
            <person name="Rozanov A.S."/>
            <person name="Logacheva M.D."/>
            <person name="Kotenko A.V."/>
            <person name="Peltek S.E."/>
        </authorList>
    </citation>
    <scope>NUCLEOTIDE SEQUENCE [LARGE SCALE GENOMIC DNA]</scope>
    <source>
        <strain evidence="2 3">G1w1</strain>
    </source>
</reference>
<comment type="caution">
    <text evidence="2">The sequence shown here is derived from an EMBL/GenBank/DDBJ whole genome shotgun (WGS) entry which is preliminary data.</text>
</comment>